<dbReference type="PANTHER" id="PTHR11561:SF0">
    <property type="entry name" value="PHOSPHOENOLPYRUVATE CARBOXYKINASE [GTP]-RELATED"/>
    <property type="match status" value="1"/>
</dbReference>
<dbReference type="Pfam" id="PF00821">
    <property type="entry name" value="PEPCK_GTP"/>
    <property type="match status" value="1"/>
</dbReference>
<dbReference type="InterPro" id="IPR035078">
    <property type="entry name" value="PEP_carboxykinase_GTP_N"/>
</dbReference>
<dbReference type="GO" id="GO:0006107">
    <property type="term" value="P:oxaloacetate metabolic process"/>
    <property type="evidence" value="ECO:0007669"/>
    <property type="project" value="TreeGrafter"/>
</dbReference>
<dbReference type="GO" id="GO:0006094">
    <property type="term" value="P:gluconeogenesis"/>
    <property type="evidence" value="ECO:0007669"/>
    <property type="project" value="InterPro"/>
</dbReference>
<proteinExistence type="inferred from homology"/>
<dbReference type="PROSITE" id="PS00505">
    <property type="entry name" value="PEPCK_GTP"/>
    <property type="match status" value="1"/>
</dbReference>
<feature type="non-terminal residue" evidence="12">
    <location>
        <position position="273"/>
    </location>
</feature>
<dbReference type="GO" id="GO:0005525">
    <property type="term" value="F:GTP binding"/>
    <property type="evidence" value="ECO:0007669"/>
    <property type="project" value="UniProtKB-KW"/>
</dbReference>
<feature type="domain" description="Phosphoenolpyruvate carboxykinase GTP-utilising N-terminal" evidence="11">
    <location>
        <begin position="1"/>
        <end position="154"/>
    </location>
</feature>
<evidence type="ECO:0000256" key="3">
    <source>
        <dbReference type="ARBA" id="ARBA00012306"/>
    </source>
</evidence>
<evidence type="ECO:0000256" key="4">
    <source>
        <dbReference type="ARBA" id="ARBA00022723"/>
    </source>
</evidence>
<evidence type="ECO:0000259" key="11">
    <source>
        <dbReference type="Pfam" id="PF17297"/>
    </source>
</evidence>
<keyword evidence="7" id="KW-0342">GTP-binding</keyword>
<comment type="similarity">
    <text evidence="2">Belongs to the phosphoenolpyruvate carboxykinase [GTP] family.</text>
</comment>
<dbReference type="AlphaFoldDB" id="X1SAF0"/>
<evidence type="ECO:0000259" key="10">
    <source>
        <dbReference type="Pfam" id="PF00821"/>
    </source>
</evidence>
<dbReference type="GO" id="GO:0046327">
    <property type="term" value="P:glycerol biosynthetic process from pyruvate"/>
    <property type="evidence" value="ECO:0007669"/>
    <property type="project" value="TreeGrafter"/>
</dbReference>
<dbReference type="InterPro" id="IPR035077">
    <property type="entry name" value="PEP_carboxykinase_GTP_C"/>
</dbReference>
<dbReference type="InterPro" id="IPR013035">
    <property type="entry name" value="PEP_carboxykinase_C"/>
</dbReference>
<keyword evidence="4" id="KW-0479">Metal-binding</keyword>
<feature type="domain" description="Phosphoenolpyruvate carboxykinase C-terminal P-loop" evidence="10">
    <location>
        <begin position="159"/>
        <end position="272"/>
    </location>
</feature>
<dbReference type="EMBL" id="BARW01020288">
    <property type="protein sequence ID" value="GAI89972.1"/>
    <property type="molecule type" value="Genomic_DNA"/>
</dbReference>
<dbReference type="PANTHER" id="PTHR11561">
    <property type="entry name" value="PHOSPHOENOLPYRUVATE CARBOXYKINASE"/>
    <property type="match status" value="1"/>
</dbReference>
<dbReference type="InterPro" id="IPR008210">
    <property type="entry name" value="PEP_carboxykinase_N"/>
</dbReference>
<comment type="caution">
    <text evidence="12">The sequence shown here is derived from an EMBL/GenBank/DDBJ whole genome shotgun (WGS) entry which is preliminary data.</text>
</comment>
<dbReference type="InterPro" id="IPR008209">
    <property type="entry name" value="PEP_carboxykinase_GTP"/>
</dbReference>
<dbReference type="GO" id="GO:0004613">
    <property type="term" value="F:phosphoenolpyruvate carboxykinase (GTP) activity"/>
    <property type="evidence" value="ECO:0007669"/>
    <property type="project" value="UniProtKB-EC"/>
</dbReference>
<dbReference type="SUPFAM" id="SSF68923">
    <property type="entry name" value="PEP carboxykinase N-terminal domain"/>
    <property type="match status" value="1"/>
</dbReference>
<dbReference type="InterPro" id="IPR018091">
    <property type="entry name" value="PEP_carboxykin_GTP_CS"/>
</dbReference>
<dbReference type="EC" id="4.1.1.32" evidence="3"/>
<dbReference type="Gene3D" id="3.90.228.20">
    <property type="match status" value="1"/>
</dbReference>
<keyword evidence="6" id="KW-0210">Decarboxylase</keyword>
<dbReference type="Pfam" id="PF17297">
    <property type="entry name" value="PEPCK_N"/>
    <property type="match status" value="1"/>
</dbReference>
<organism evidence="12">
    <name type="scientific">marine sediment metagenome</name>
    <dbReference type="NCBI Taxonomy" id="412755"/>
    <lineage>
        <taxon>unclassified sequences</taxon>
        <taxon>metagenomes</taxon>
        <taxon>ecological metagenomes</taxon>
    </lineage>
</organism>
<dbReference type="GO" id="GO:0033993">
    <property type="term" value="P:response to lipid"/>
    <property type="evidence" value="ECO:0007669"/>
    <property type="project" value="TreeGrafter"/>
</dbReference>
<evidence type="ECO:0000256" key="9">
    <source>
        <dbReference type="ARBA" id="ARBA00023239"/>
    </source>
</evidence>
<dbReference type="GO" id="GO:0030145">
    <property type="term" value="F:manganese ion binding"/>
    <property type="evidence" value="ECO:0007669"/>
    <property type="project" value="TreeGrafter"/>
</dbReference>
<evidence type="ECO:0000256" key="8">
    <source>
        <dbReference type="ARBA" id="ARBA00023211"/>
    </source>
</evidence>
<dbReference type="SUPFAM" id="SSF53795">
    <property type="entry name" value="PEP carboxykinase-like"/>
    <property type="match status" value="1"/>
</dbReference>
<protein>
    <recommendedName>
        <fullName evidence="3">phosphoenolpyruvate carboxykinase (GTP)</fullName>
        <ecNumber evidence="3">4.1.1.32</ecNumber>
    </recommendedName>
</protein>
<name>X1SAF0_9ZZZZ</name>
<dbReference type="GO" id="GO:0005829">
    <property type="term" value="C:cytosol"/>
    <property type="evidence" value="ECO:0007669"/>
    <property type="project" value="TreeGrafter"/>
</dbReference>
<dbReference type="Gene3D" id="3.40.449.10">
    <property type="entry name" value="Phosphoenolpyruvate Carboxykinase, domain 1"/>
    <property type="match status" value="1"/>
</dbReference>
<evidence type="ECO:0000256" key="5">
    <source>
        <dbReference type="ARBA" id="ARBA00022741"/>
    </source>
</evidence>
<dbReference type="GO" id="GO:0019543">
    <property type="term" value="P:propionate catabolic process"/>
    <property type="evidence" value="ECO:0007669"/>
    <property type="project" value="TreeGrafter"/>
</dbReference>
<evidence type="ECO:0000256" key="1">
    <source>
        <dbReference type="ARBA" id="ARBA00001936"/>
    </source>
</evidence>
<evidence type="ECO:0000313" key="12">
    <source>
        <dbReference type="EMBL" id="GAI89972.1"/>
    </source>
</evidence>
<reference evidence="12" key="1">
    <citation type="journal article" date="2014" name="Front. Microbiol.">
        <title>High frequency of phylogenetically diverse reductive dehalogenase-homologous genes in deep subseafloor sedimentary metagenomes.</title>
        <authorList>
            <person name="Kawai M."/>
            <person name="Futagami T."/>
            <person name="Toyoda A."/>
            <person name="Takaki Y."/>
            <person name="Nishi S."/>
            <person name="Hori S."/>
            <person name="Arai W."/>
            <person name="Tsubouchi T."/>
            <person name="Morono Y."/>
            <person name="Uchiyama I."/>
            <person name="Ito T."/>
            <person name="Fujiyama A."/>
            <person name="Inagaki F."/>
            <person name="Takami H."/>
        </authorList>
    </citation>
    <scope>NUCLEOTIDE SEQUENCE</scope>
    <source>
        <strain evidence="12">Expedition CK06-06</strain>
    </source>
</reference>
<keyword evidence="5" id="KW-0547">Nucleotide-binding</keyword>
<gene>
    <name evidence="12" type="ORF">S12H4_34305</name>
</gene>
<keyword evidence="8" id="KW-0464">Manganese</keyword>
<evidence type="ECO:0000256" key="2">
    <source>
        <dbReference type="ARBA" id="ARBA00005796"/>
    </source>
</evidence>
<keyword evidence="9" id="KW-0456">Lyase</keyword>
<evidence type="ECO:0000256" key="6">
    <source>
        <dbReference type="ARBA" id="ARBA00022793"/>
    </source>
</evidence>
<comment type="cofactor">
    <cofactor evidence="1">
        <name>Mn(2+)</name>
        <dbReference type="ChEBI" id="CHEBI:29035"/>
    </cofactor>
</comment>
<sequence length="273" mass="30449">RDKARTKYLLPSGSDLGASLNSIEKKAGVEEVRSFLKDSMVGREMLVCFFCLGPIDSDFSIPCIQITDSPYVAHSETILYRPGYEQFKKFGSSPDFFRFIHSEGELENAVSKNIDKRRVYIDLEENLVYSVDTQYGGNTIGLKKLALRLAIQKASKEGWLAEHMFVMGVHGPNGRVTYFSGAFPSACGKTSTSMIPGQTIIGDDIAYLRKKDDRIHCVNVEKGIFGIIRDVNSKNDPIIHEALTNPYEVIFSNILIDDAKKPHWLGMGAELPT</sequence>
<evidence type="ECO:0000256" key="7">
    <source>
        <dbReference type="ARBA" id="ARBA00023134"/>
    </source>
</evidence>
<feature type="non-terminal residue" evidence="12">
    <location>
        <position position="1"/>
    </location>
</feature>
<dbReference type="GO" id="GO:0042594">
    <property type="term" value="P:response to starvation"/>
    <property type="evidence" value="ECO:0007669"/>
    <property type="project" value="TreeGrafter"/>
</dbReference>
<accession>X1SAF0</accession>
<dbReference type="GO" id="GO:0071333">
    <property type="term" value="P:cellular response to glucose stimulus"/>
    <property type="evidence" value="ECO:0007669"/>
    <property type="project" value="TreeGrafter"/>
</dbReference>